<dbReference type="Proteomes" id="UP000748025">
    <property type="component" value="Unassembled WGS sequence"/>
</dbReference>
<protein>
    <submittedName>
        <fullName evidence="2">Uncharacterized protein</fullName>
    </submittedName>
</protein>
<dbReference type="EMBL" id="SRPW01000357">
    <property type="protein sequence ID" value="KAG6015324.1"/>
    <property type="molecule type" value="Genomic_DNA"/>
</dbReference>
<name>A0A9P7NGS5_9HYPO</name>
<dbReference type="OrthoDB" id="4867494at2759"/>
<evidence type="ECO:0000313" key="2">
    <source>
        <dbReference type="EMBL" id="KAG6015324.1"/>
    </source>
</evidence>
<keyword evidence="3" id="KW-1185">Reference proteome</keyword>
<reference evidence="2" key="1">
    <citation type="journal article" date="2020" name="bioRxiv">
        <title>Whole genome comparisons of ergot fungi reveals the divergence and evolution of species within the genus Claviceps are the result of varying mechanisms driving genome evolution and host range expansion.</title>
        <authorList>
            <person name="Wyka S.A."/>
            <person name="Mondo S.J."/>
            <person name="Liu M."/>
            <person name="Dettman J."/>
            <person name="Nalam V."/>
            <person name="Broders K.D."/>
        </authorList>
    </citation>
    <scope>NUCLEOTIDE SEQUENCE</scope>
    <source>
        <strain evidence="2">CCC 602</strain>
    </source>
</reference>
<dbReference type="AlphaFoldDB" id="A0A9P7NGS5"/>
<accession>A0A9P7NGS5</accession>
<evidence type="ECO:0000256" key="1">
    <source>
        <dbReference type="SAM" id="SignalP"/>
    </source>
</evidence>
<feature type="signal peptide" evidence="1">
    <location>
        <begin position="1"/>
        <end position="22"/>
    </location>
</feature>
<proteinExistence type="predicted"/>
<gene>
    <name evidence="2" type="ORF">E4U43_005424</name>
</gene>
<comment type="caution">
    <text evidence="2">The sequence shown here is derived from an EMBL/GenBank/DDBJ whole genome shotgun (WGS) entry which is preliminary data.</text>
</comment>
<feature type="chain" id="PRO_5040341960" evidence="1">
    <location>
        <begin position="23"/>
        <end position="205"/>
    </location>
</feature>
<keyword evidence="1" id="KW-0732">Signal</keyword>
<sequence>MKALFPFLTLLVLALASHISLASNSVAAPNASSSPAPGTQSGAYCECGYTYCASVLMAMKKPWTMKQLGDAYCATSHAVCSSGRPSTGINTALFICLCNDPGQKYGTTLDLVCASPFRQALGSKEDARRAPVSKSTLDILKQHDDQNSDQTRAQLQRLLEQNNQHGRIHHLSSRDALKCRVALPVQVLIPGYGPAAIDGLECLDA</sequence>
<organism evidence="2 3">
    <name type="scientific">Claviceps pusilla</name>
    <dbReference type="NCBI Taxonomy" id="123648"/>
    <lineage>
        <taxon>Eukaryota</taxon>
        <taxon>Fungi</taxon>
        <taxon>Dikarya</taxon>
        <taxon>Ascomycota</taxon>
        <taxon>Pezizomycotina</taxon>
        <taxon>Sordariomycetes</taxon>
        <taxon>Hypocreomycetidae</taxon>
        <taxon>Hypocreales</taxon>
        <taxon>Clavicipitaceae</taxon>
        <taxon>Claviceps</taxon>
    </lineage>
</organism>
<evidence type="ECO:0000313" key="3">
    <source>
        <dbReference type="Proteomes" id="UP000748025"/>
    </source>
</evidence>